<dbReference type="AlphaFoldDB" id="A0A497XRS0"/>
<proteinExistence type="predicted"/>
<dbReference type="OrthoDB" id="14335at2"/>
<accession>A0A497XRS0</accession>
<dbReference type="EMBL" id="RCCJ01000001">
    <property type="protein sequence ID" value="RLJ70974.1"/>
    <property type="molecule type" value="Genomic_DNA"/>
</dbReference>
<protein>
    <submittedName>
        <fullName evidence="1">Uncharacterized protein</fullName>
    </submittedName>
</protein>
<name>A0A497XRS0_9AQUI</name>
<sequence>MNQEIGFLEQMLFNTMFSEIEERYNDVVDIYRNDFEILSLAQHLKGISDTVLEVYKEIPNPSKKLGEELYTTLYQVLKDVSSILYDLSIAEGDQLSYVVMQAYRKLDSINSLFEKLV</sequence>
<evidence type="ECO:0000313" key="2">
    <source>
        <dbReference type="Proteomes" id="UP000267841"/>
    </source>
</evidence>
<dbReference type="Proteomes" id="UP000267841">
    <property type="component" value="Unassembled WGS sequence"/>
</dbReference>
<organism evidence="1 2">
    <name type="scientific">Hydrogenivirga caldilitoris</name>
    <dbReference type="NCBI Taxonomy" id="246264"/>
    <lineage>
        <taxon>Bacteria</taxon>
        <taxon>Pseudomonadati</taxon>
        <taxon>Aquificota</taxon>
        <taxon>Aquificia</taxon>
        <taxon>Aquificales</taxon>
        <taxon>Aquificaceae</taxon>
        <taxon>Hydrogenivirga</taxon>
    </lineage>
</organism>
<reference evidence="1 2" key="1">
    <citation type="submission" date="2018-10" db="EMBL/GenBank/DDBJ databases">
        <title>Genomic Encyclopedia of Archaeal and Bacterial Type Strains, Phase II (KMG-II): from individual species to whole genera.</title>
        <authorList>
            <person name="Goeker M."/>
        </authorList>
    </citation>
    <scope>NUCLEOTIDE SEQUENCE [LARGE SCALE GENOMIC DNA]</scope>
    <source>
        <strain evidence="1 2">DSM 16510</strain>
    </source>
</reference>
<comment type="caution">
    <text evidence="1">The sequence shown here is derived from an EMBL/GenBank/DDBJ whole genome shotgun (WGS) entry which is preliminary data.</text>
</comment>
<keyword evidence="2" id="KW-1185">Reference proteome</keyword>
<evidence type="ECO:0000313" key="1">
    <source>
        <dbReference type="EMBL" id="RLJ70974.1"/>
    </source>
</evidence>
<gene>
    <name evidence="1" type="ORF">BCF55_1263</name>
</gene>
<dbReference type="RefSeq" id="WP_121011585.1">
    <property type="nucleotide sequence ID" value="NZ_RCCJ01000001.1"/>
</dbReference>